<evidence type="ECO:0000259" key="2">
    <source>
        <dbReference type="Pfam" id="PF21922"/>
    </source>
</evidence>
<dbReference type="InterPro" id="IPR054120">
    <property type="entry name" value="PBPA_dimer"/>
</dbReference>
<dbReference type="GO" id="GO:0008658">
    <property type="term" value="F:penicillin binding"/>
    <property type="evidence" value="ECO:0007669"/>
    <property type="project" value="InterPro"/>
</dbReference>
<feature type="domain" description="Penicillin binding protein A dimerisation" evidence="2">
    <location>
        <begin position="54"/>
        <end position="135"/>
    </location>
</feature>
<dbReference type="Gene3D" id="3.40.710.10">
    <property type="entry name" value="DD-peptidase/beta-lactamase superfamily"/>
    <property type="match status" value="1"/>
</dbReference>
<protein>
    <submittedName>
        <fullName evidence="3">Penicillin-binding protein</fullName>
    </submittedName>
</protein>
<organism evidence="3 4">
    <name type="scientific">Reticulibacter mediterranei</name>
    <dbReference type="NCBI Taxonomy" id="2778369"/>
    <lineage>
        <taxon>Bacteria</taxon>
        <taxon>Bacillati</taxon>
        <taxon>Chloroflexota</taxon>
        <taxon>Ktedonobacteria</taxon>
        <taxon>Ktedonobacterales</taxon>
        <taxon>Reticulibacteraceae</taxon>
        <taxon>Reticulibacter</taxon>
    </lineage>
</organism>
<dbReference type="SUPFAM" id="SSF56601">
    <property type="entry name" value="beta-lactamase/transpeptidase-like"/>
    <property type="match status" value="1"/>
</dbReference>
<dbReference type="PANTHER" id="PTHR30627:SF24">
    <property type="entry name" value="PENICILLIN-BINDING PROTEIN 4B"/>
    <property type="match status" value="1"/>
</dbReference>
<dbReference type="GO" id="GO:0071555">
    <property type="term" value="P:cell wall organization"/>
    <property type="evidence" value="ECO:0007669"/>
    <property type="project" value="TreeGrafter"/>
</dbReference>
<dbReference type="RefSeq" id="WP_220203210.1">
    <property type="nucleotide sequence ID" value="NZ_BNJK01000001.1"/>
</dbReference>
<dbReference type="Pfam" id="PF00905">
    <property type="entry name" value="Transpeptidase"/>
    <property type="match status" value="1"/>
</dbReference>
<feature type="domain" description="Penicillin-binding protein transpeptidase" evidence="1">
    <location>
        <begin position="170"/>
        <end position="498"/>
    </location>
</feature>
<dbReference type="InterPro" id="IPR001460">
    <property type="entry name" value="PCN-bd_Tpept"/>
</dbReference>
<dbReference type="Pfam" id="PF21922">
    <property type="entry name" value="PBP_dimer_2"/>
    <property type="match status" value="1"/>
</dbReference>
<dbReference type="EMBL" id="BNJK01000001">
    <property type="protein sequence ID" value="GHO92371.1"/>
    <property type="molecule type" value="Genomic_DNA"/>
</dbReference>
<dbReference type="SUPFAM" id="SSF56519">
    <property type="entry name" value="Penicillin binding protein dimerisation domain"/>
    <property type="match status" value="1"/>
</dbReference>
<dbReference type="GO" id="GO:0005886">
    <property type="term" value="C:plasma membrane"/>
    <property type="evidence" value="ECO:0007669"/>
    <property type="project" value="TreeGrafter"/>
</dbReference>
<reference evidence="3" key="1">
    <citation type="submission" date="2020-10" db="EMBL/GenBank/DDBJ databases">
        <title>Taxonomic study of unclassified bacteria belonging to the class Ktedonobacteria.</title>
        <authorList>
            <person name="Yabe S."/>
            <person name="Wang C.M."/>
            <person name="Zheng Y."/>
            <person name="Sakai Y."/>
            <person name="Cavaletti L."/>
            <person name="Monciardini P."/>
            <person name="Donadio S."/>
        </authorList>
    </citation>
    <scope>NUCLEOTIDE SEQUENCE</scope>
    <source>
        <strain evidence="3">ID150040</strain>
    </source>
</reference>
<dbReference type="AlphaFoldDB" id="A0A8J3ILH6"/>
<sequence length="537" mass="57861">MNISSNIRKLTLFFVALFLALSGGLVYWQVIVAGKVTANIHNGRPCLASNAPVRGRIFDRNGVLLAESKPANNVCGYLRQYYEPSLAGVIGYYISPLYPSTGIEHTYDDYLSGRVGLTSLDNIVNKTLHRPPIGDDIYLTIDVRIQRLVNKHFDDPIPIVPGETFATNRGAVVVTDPHTGEILAMVSRPGYDPNKLVQTIGHGDLSFYNQLLKDPSQPLLERPVQQTYSPGSTYKTLTLIAGLDSGKTMLSQQFNKDEARGPIFYNGQAFGPNGNNIDGYTLRFPVNTEYGFTHSDNIIFAQIGVNTGADGWLDYNKRFLVGEDTPFDIPVAKSSVLRNGQPLEKNELAANSFGQGYDSITPFEMSLIDDAVANDGQLMQPTLVAKVLDRTGSPLLTTTPKPLGSPQMSSQTAAQVRQAMFGVVRCGSGSVVSQLFTSSAGIIGKTGTAELGGGKAAHSWMITQAPYSVSNPTQLPALTIAAMKENGGEGGAVVGPMIAAMYNDIFSNNYVKAQLPTPPDANYCCQTGLLQRGCPGF</sequence>
<comment type="caution">
    <text evidence="3">The sequence shown here is derived from an EMBL/GenBank/DDBJ whole genome shotgun (WGS) entry which is preliminary data.</text>
</comment>
<evidence type="ECO:0000313" key="3">
    <source>
        <dbReference type="EMBL" id="GHO92371.1"/>
    </source>
</evidence>
<evidence type="ECO:0000259" key="1">
    <source>
        <dbReference type="Pfam" id="PF00905"/>
    </source>
</evidence>
<dbReference type="InterPro" id="IPR050515">
    <property type="entry name" value="Beta-lactam/transpept"/>
</dbReference>
<evidence type="ECO:0000313" key="4">
    <source>
        <dbReference type="Proteomes" id="UP000597444"/>
    </source>
</evidence>
<accession>A0A8J3ILH6</accession>
<dbReference type="PANTHER" id="PTHR30627">
    <property type="entry name" value="PEPTIDOGLYCAN D,D-TRANSPEPTIDASE"/>
    <property type="match status" value="1"/>
</dbReference>
<gene>
    <name evidence="3" type="ORF">KSF_024190</name>
</gene>
<dbReference type="InterPro" id="IPR036138">
    <property type="entry name" value="PBP_dimer_sf"/>
</dbReference>
<dbReference type="Gene3D" id="3.90.1310.10">
    <property type="entry name" value="Penicillin-binding protein 2a (Domain 2)"/>
    <property type="match status" value="1"/>
</dbReference>
<name>A0A8J3ILH6_9CHLR</name>
<keyword evidence="4" id="KW-1185">Reference proteome</keyword>
<dbReference type="InterPro" id="IPR012338">
    <property type="entry name" value="Beta-lactam/transpept-like"/>
</dbReference>
<dbReference type="Proteomes" id="UP000597444">
    <property type="component" value="Unassembled WGS sequence"/>
</dbReference>
<proteinExistence type="predicted"/>